<dbReference type="RefSeq" id="WP_238311385.1">
    <property type="nucleotide sequence ID" value="NZ_BPQV01000006.1"/>
</dbReference>
<gene>
    <name evidence="1" type="ORF">LKMONMHP_2393</name>
</gene>
<reference evidence="1" key="2">
    <citation type="submission" date="2021-08" db="EMBL/GenBank/DDBJ databases">
        <authorList>
            <person name="Tani A."/>
            <person name="Ola A."/>
            <person name="Ogura Y."/>
            <person name="Katsura K."/>
            <person name="Hayashi T."/>
        </authorList>
    </citation>
    <scope>NUCLEOTIDE SEQUENCE</scope>
    <source>
        <strain evidence="1">NBRC 15689</strain>
    </source>
</reference>
<comment type="caution">
    <text evidence="1">The sequence shown here is derived from an EMBL/GenBank/DDBJ whole genome shotgun (WGS) entry which is preliminary data.</text>
</comment>
<accession>A0ABQ4T8H1</accession>
<evidence type="ECO:0000313" key="1">
    <source>
        <dbReference type="EMBL" id="GJE27533.1"/>
    </source>
</evidence>
<reference evidence="1" key="1">
    <citation type="journal article" date="2021" name="Front. Microbiol.">
        <title>Comprehensive Comparative Genomics and Phenotyping of Methylobacterium Species.</title>
        <authorList>
            <person name="Alessa O."/>
            <person name="Ogura Y."/>
            <person name="Fujitani Y."/>
            <person name="Takami H."/>
            <person name="Hayashi T."/>
            <person name="Sahin N."/>
            <person name="Tani A."/>
        </authorList>
    </citation>
    <scope>NUCLEOTIDE SEQUENCE</scope>
    <source>
        <strain evidence="1">NBRC 15689</strain>
    </source>
</reference>
<name>A0ABQ4T8H1_METOR</name>
<keyword evidence="2" id="KW-1185">Reference proteome</keyword>
<organism evidence="1 2">
    <name type="scientific">Methylobacterium organophilum</name>
    <dbReference type="NCBI Taxonomy" id="410"/>
    <lineage>
        <taxon>Bacteria</taxon>
        <taxon>Pseudomonadati</taxon>
        <taxon>Pseudomonadota</taxon>
        <taxon>Alphaproteobacteria</taxon>
        <taxon>Hyphomicrobiales</taxon>
        <taxon>Methylobacteriaceae</taxon>
        <taxon>Methylobacterium</taxon>
    </lineage>
</organism>
<dbReference type="Proteomes" id="UP001055156">
    <property type="component" value="Unassembled WGS sequence"/>
</dbReference>
<protein>
    <submittedName>
        <fullName evidence="1">Uncharacterized protein</fullName>
    </submittedName>
</protein>
<sequence>MIHSSREKVARCRHCGHPHPYTEVRFTAENDEGWWELDCHSCSKRFVIPVINPRESGAGYFIAGRHDGRYEGDRAALATDIIQHNLKLNEIRHCFDYDAVPVYVCAATGQNLEQPAKAALLAEAGGIQSAYGAAINYGLAGRVPPYEHVVAHVGVPCSCGNGHRATFYAKFAWNGQPQPVEEFLLADVTGSDLPETVDGLFTKKEALDILHKLAIRWHLTMDRILVTVPFVGHQHLKPAQKLDAWEAILSILDPGKSVFVTRGASFNDYRKVLAEVEGLDQAELSRYGLGNQLIGANIRKQGFHAKVYAGLSEAGCEVFSGSANLVTGPSLENMSFRARSMASFQAKYLDRLNVKLPEAETRCPYFALIERRQDGTWASGQRRGPRLSA</sequence>
<dbReference type="EMBL" id="BPQV01000006">
    <property type="protein sequence ID" value="GJE27533.1"/>
    <property type="molecule type" value="Genomic_DNA"/>
</dbReference>
<proteinExistence type="predicted"/>
<evidence type="ECO:0000313" key="2">
    <source>
        <dbReference type="Proteomes" id="UP001055156"/>
    </source>
</evidence>